<proteinExistence type="predicted"/>
<dbReference type="RefSeq" id="WP_354644080.1">
    <property type="nucleotide sequence ID" value="NZ_CP159872.1"/>
</dbReference>
<dbReference type="GO" id="GO:0005737">
    <property type="term" value="C:cytoplasm"/>
    <property type="evidence" value="ECO:0007669"/>
    <property type="project" value="TreeGrafter"/>
</dbReference>
<dbReference type="AlphaFoldDB" id="A0AAU8K518"/>
<gene>
    <name evidence="2" type="ORF">ABWK59_31600</name>
</gene>
<dbReference type="PANTHER" id="PTHR21621">
    <property type="entry name" value="RIBOSOMAL PROTEIN S6 MODIFICATION PROTEIN"/>
    <property type="match status" value="1"/>
</dbReference>
<feature type="domain" description="ATP-grasp fold RimK-type" evidence="1">
    <location>
        <begin position="110"/>
        <end position="234"/>
    </location>
</feature>
<evidence type="ECO:0000313" key="2">
    <source>
        <dbReference type="EMBL" id="XCM83145.1"/>
    </source>
</evidence>
<dbReference type="InterPro" id="IPR013651">
    <property type="entry name" value="ATP-grasp_RimK-type"/>
</dbReference>
<organism evidence="2">
    <name type="scientific">Kitasatospora camelliae</name>
    <dbReference type="NCBI Taxonomy" id="3156397"/>
    <lineage>
        <taxon>Bacteria</taxon>
        <taxon>Bacillati</taxon>
        <taxon>Actinomycetota</taxon>
        <taxon>Actinomycetes</taxon>
        <taxon>Kitasatosporales</taxon>
        <taxon>Streptomycetaceae</taxon>
        <taxon>Kitasatospora</taxon>
    </lineage>
</organism>
<reference evidence="2" key="1">
    <citation type="submission" date="2024-06" db="EMBL/GenBank/DDBJ databases">
        <title>The genome sequences of Kitasatospora sp. strain HUAS MG31.</title>
        <authorList>
            <person name="Mo P."/>
        </authorList>
    </citation>
    <scope>NUCLEOTIDE SEQUENCE</scope>
    <source>
        <strain evidence="2">HUAS MG31</strain>
    </source>
</reference>
<protein>
    <submittedName>
        <fullName evidence="2">Alpha-L-glutamate ligase</fullName>
    </submittedName>
</protein>
<evidence type="ECO:0000259" key="1">
    <source>
        <dbReference type="Pfam" id="PF08443"/>
    </source>
</evidence>
<accession>A0AAU8K518</accession>
<dbReference type="PANTHER" id="PTHR21621:SF0">
    <property type="entry name" value="BETA-CITRYLGLUTAMATE SYNTHASE B-RELATED"/>
    <property type="match status" value="1"/>
</dbReference>
<name>A0AAU8K518_9ACTN</name>
<dbReference type="GO" id="GO:0016879">
    <property type="term" value="F:ligase activity, forming carbon-nitrogen bonds"/>
    <property type="evidence" value="ECO:0007669"/>
    <property type="project" value="TreeGrafter"/>
</dbReference>
<sequence>MRIGLITANPDHPLLADTARLLRAAGHLVTRTTGEDEAVDVQLLKARTPEAVALARRYEAAGVPVLNSADSTGFCQDRLAMARLAEAAGLPFARTVESAAGADEPSFAAGPLVVKSRHSRRGDLVARVDGPAQVRVLAERWPGEDLVLQELAPNSGWDHKIWVVAGRVFAELRRSELAEGTGRRQLDTLPDGYRELALRTGEVFGLDVYGVDVLDVAGSPLIVDVNAFPGIRGQQGAPAALADLALAAADGRHLPRTAPVAA</sequence>
<dbReference type="KEGG" id="kcm:ABWK59_31600"/>
<dbReference type="Pfam" id="PF08443">
    <property type="entry name" value="RimK"/>
    <property type="match status" value="1"/>
</dbReference>
<dbReference type="Gene3D" id="3.30.470.20">
    <property type="entry name" value="ATP-grasp fold, B domain"/>
    <property type="match status" value="1"/>
</dbReference>
<dbReference type="SUPFAM" id="SSF56059">
    <property type="entry name" value="Glutathione synthetase ATP-binding domain-like"/>
    <property type="match status" value="1"/>
</dbReference>
<dbReference type="EMBL" id="CP159872">
    <property type="protein sequence ID" value="XCM83145.1"/>
    <property type="molecule type" value="Genomic_DNA"/>
</dbReference>
<keyword evidence="2" id="KW-0436">Ligase</keyword>